<dbReference type="InterPro" id="IPR006342">
    <property type="entry name" value="FkbM_mtfrase"/>
</dbReference>
<name>A0A1A6XWJ6_STEMA</name>
<dbReference type="GO" id="GO:0032259">
    <property type="term" value="P:methylation"/>
    <property type="evidence" value="ECO:0007669"/>
    <property type="project" value="UniProtKB-KW"/>
</dbReference>
<organism evidence="2 3">
    <name type="scientific">Stenotrophomonas maltophilia</name>
    <name type="common">Pseudomonas maltophilia</name>
    <name type="synonym">Xanthomonas maltophilia</name>
    <dbReference type="NCBI Taxonomy" id="40324"/>
    <lineage>
        <taxon>Bacteria</taxon>
        <taxon>Pseudomonadati</taxon>
        <taxon>Pseudomonadota</taxon>
        <taxon>Gammaproteobacteria</taxon>
        <taxon>Lysobacterales</taxon>
        <taxon>Lysobacteraceae</taxon>
        <taxon>Stenotrophomonas</taxon>
        <taxon>Stenotrophomonas maltophilia group</taxon>
    </lineage>
</organism>
<dbReference type="EMBL" id="LYVJ01000007">
    <property type="protein sequence ID" value="OBU66951.1"/>
    <property type="molecule type" value="Genomic_DNA"/>
</dbReference>
<comment type="caution">
    <text evidence="2">The sequence shown here is derived from an EMBL/GenBank/DDBJ whole genome shotgun (WGS) entry which is preliminary data.</text>
</comment>
<proteinExistence type="predicted"/>
<protein>
    <submittedName>
        <fullName evidence="2">Methyltransferase</fullName>
    </submittedName>
</protein>
<dbReference type="InterPro" id="IPR052514">
    <property type="entry name" value="SAM-dependent_MTase"/>
</dbReference>
<reference evidence="2 3" key="1">
    <citation type="submission" date="2016-05" db="EMBL/GenBank/DDBJ databases">
        <title>Draft Genome Sequences of Stenotrophomonas maltophilia Strains Sm32COP, Sm41DVV, Sm46PAILV, SmF3, SmF22, SmSOFb1 and SmCVFa1, Isolated from Different Manures, in France.</title>
        <authorList>
            <person name="Nazaret S."/>
            <person name="Bodilis J."/>
        </authorList>
    </citation>
    <scope>NUCLEOTIDE SEQUENCE [LARGE SCALE GENOMIC DNA]</scope>
    <source>
        <strain evidence="2 3">Sm46PAILV</strain>
    </source>
</reference>
<dbReference type="AlphaFoldDB" id="A0A1A6XWJ6"/>
<feature type="domain" description="Methyltransferase FkbM" evidence="1">
    <location>
        <begin position="66"/>
        <end position="201"/>
    </location>
</feature>
<dbReference type="Pfam" id="PF05050">
    <property type="entry name" value="Methyltransf_21"/>
    <property type="match status" value="1"/>
</dbReference>
<gene>
    <name evidence="2" type="ORF">A9K58_10930</name>
</gene>
<evidence type="ECO:0000313" key="3">
    <source>
        <dbReference type="Proteomes" id="UP000092256"/>
    </source>
</evidence>
<keyword evidence="2" id="KW-0489">Methyltransferase</keyword>
<evidence type="ECO:0000259" key="1">
    <source>
        <dbReference type="Pfam" id="PF05050"/>
    </source>
</evidence>
<dbReference type="Gene3D" id="3.40.50.150">
    <property type="entry name" value="Vaccinia Virus protein VP39"/>
    <property type="match status" value="1"/>
</dbReference>
<dbReference type="InterPro" id="IPR029063">
    <property type="entry name" value="SAM-dependent_MTases_sf"/>
</dbReference>
<dbReference type="OrthoDB" id="9814604at2"/>
<dbReference type="Proteomes" id="UP000092256">
    <property type="component" value="Unassembled WGS sequence"/>
</dbReference>
<dbReference type="GO" id="GO:0008168">
    <property type="term" value="F:methyltransferase activity"/>
    <property type="evidence" value="ECO:0007669"/>
    <property type="project" value="UniProtKB-KW"/>
</dbReference>
<dbReference type="NCBIfam" id="TIGR01444">
    <property type="entry name" value="fkbM_fam"/>
    <property type="match status" value="1"/>
</dbReference>
<evidence type="ECO:0000313" key="2">
    <source>
        <dbReference type="EMBL" id="OBU66951.1"/>
    </source>
</evidence>
<accession>A0A1A6XWJ6</accession>
<keyword evidence="2" id="KW-0808">Transferase</keyword>
<dbReference type="PANTHER" id="PTHR34203:SF15">
    <property type="entry name" value="SLL1173 PROTEIN"/>
    <property type="match status" value="1"/>
</dbReference>
<dbReference type="SUPFAM" id="SSF53335">
    <property type="entry name" value="S-adenosyl-L-methionine-dependent methyltransferases"/>
    <property type="match status" value="1"/>
</dbReference>
<sequence length="259" mass="28249">MARPLVPRGISNWPLERVSTDAGDLWFPLADRVMREYARSSGCWDPDVGKVLIESCAAHADGIFVDVGANVGYFSCLISRHFPEMRTLAFEPHPLIHDVLALNAWAHGERIQVHSCALGGHRGTVALETSDNNLGDTRGVEESAADTVAPIISLDELYPELKAGVVKIDVQGAELEVIRGMVGLIHRSPDIRIVVEFSPELAAADHLDPEAVLDAYRSLGMRVLLIRNRQLNEASNTEILRHCASAGPRAQADLLLVRG</sequence>
<dbReference type="PANTHER" id="PTHR34203">
    <property type="entry name" value="METHYLTRANSFERASE, FKBM FAMILY PROTEIN"/>
    <property type="match status" value="1"/>
</dbReference>